<dbReference type="InterPro" id="IPR000871">
    <property type="entry name" value="Beta-lactam_class-A"/>
</dbReference>
<keyword evidence="4 6" id="KW-0378">Hydrolase</keyword>
<dbReference type="InterPro" id="IPR023650">
    <property type="entry name" value="Beta-lactam_class-A_AS"/>
</dbReference>
<dbReference type="PROSITE" id="PS00146">
    <property type="entry name" value="BETA_LACTAMASE_A"/>
    <property type="match status" value="1"/>
</dbReference>
<dbReference type="PANTHER" id="PTHR35333:SF3">
    <property type="entry name" value="BETA-LACTAMASE-TYPE TRANSPEPTIDASE FOLD CONTAINING PROTEIN"/>
    <property type="match status" value="1"/>
</dbReference>
<reference evidence="9 10" key="1">
    <citation type="submission" date="2018-07" db="EMBL/GenBank/DDBJ databases">
        <title>Genomic Encyclopedia of Type Strains, Phase IV (KMG-IV): sequencing the most valuable type-strain genomes for metagenomic binning, comparative biology and taxonomic classification.</title>
        <authorList>
            <person name="Goeker M."/>
        </authorList>
    </citation>
    <scope>NUCLEOTIDE SEQUENCE [LARGE SCALE GENOMIC DNA]</scope>
    <source>
        <strain evidence="9 10">DSM 26725</strain>
    </source>
</reference>
<keyword evidence="10" id="KW-1185">Reference proteome</keyword>
<evidence type="ECO:0000256" key="1">
    <source>
        <dbReference type="ARBA" id="ARBA00001526"/>
    </source>
</evidence>
<proteinExistence type="inferred from homology"/>
<evidence type="ECO:0000259" key="8">
    <source>
        <dbReference type="Pfam" id="PF13354"/>
    </source>
</evidence>
<comment type="catalytic activity">
    <reaction evidence="1 6">
        <text>a beta-lactam + H2O = a substituted beta-amino acid</text>
        <dbReference type="Rhea" id="RHEA:20401"/>
        <dbReference type="ChEBI" id="CHEBI:15377"/>
        <dbReference type="ChEBI" id="CHEBI:35627"/>
        <dbReference type="ChEBI" id="CHEBI:140347"/>
        <dbReference type="EC" id="3.5.2.6"/>
    </reaction>
</comment>
<protein>
    <recommendedName>
        <fullName evidence="3 6">Beta-lactamase</fullName>
        <ecNumber evidence="3 6">3.5.2.6</ecNumber>
    </recommendedName>
</protein>
<dbReference type="InterPro" id="IPR045155">
    <property type="entry name" value="Beta-lactam_cat"/>
</dbReference>
<dbReference type="NCBIfam" id="NF033103">
    <property type="entry name" value="bla_class_A"/>
    <property type="match status" value="1"/>
</dbReference>
<feature type="domain" description="Beta-lactamase class A catalytic" evidence="8">
    <location>
        <begin position="52"/>
        <end position="266"/>
    </location>
</feature>
<organism evidence="9 10">
    <name type="scientific">Parasphingopyxis lamellibrachiae</name>
    <dbReference type="NCBI Taxonomy" id="680125"/>
    <lineage>
        <taxon>Bacteria</taxon>
        <taxon>Pseudomonadati</taxon>
        <taxon>Pseudomonadota</taxon>
        <taxon>Alphaproteobacteria</taxon>
        <taxon>Sphingomonadales</taxon>
        <taxon>Sphingomonadaceae</taxon>
        <taxon>Parasphingopyxis</taxon>
    </lineage>
</organism>
<dbReference type="Pfam" id="PF13354">
    <property type="entry name" value="Beta-lactamase2"/>
    <property type="match status" value="1"/>
</dbReference>
<dbReference type="OrthoDB" id="9784149at2"/>
<dbReference type="EC" id="3.5.2.6" evidence="3 6"/>
<feature type="region of interest" description="Disordered" evidence="7">
    <location>
        <begin position="166"/>
        <end position="187"/>
    </location>
</feature>
<evidence type="ECO:0000256" key="6">
    <source>
        <dbReference type="RuleBase" id="RU361140"/>
    </source>
</evidence>
<dbReference type="GO" id="GO:0046677">
    <property type="term" value="P:response to antibiotic"/>
    <property type="evidence" value="ECO:0007669"/>
    <property type="project" value="UniProtKB-UniRule"/>
</dbReference>
<evidence type="ECO:0000256" key="5">
    <source>
        <dbReference type="ARBA" id="ARBA00023251"/>
    </source>
</evidence>
<gene>
    <name evidence="9" type="ORF">DFR46_0429</name>
</gene>
<sequence>MLRRILGLCAATLLWAGCTSGPEYPERIEAIFGDPVLEGIERRIGGRMGVALVDDTGTQLRSYRGDERFAMCSTFKLALSAAVLERVDGGDMSLDDMVSFGEDDLLDYAPVARMHLADGEMSVGQMAEAISTLSDNVAANLLLDAIGGPEAMTEFFRRHGDTVSRLDRREPELNENVPGDERDTTSPSAMAGLVTRLMFEDALGEAGREQLAAWAVANQTGDDRIRAGMPEGWTVGDKTGSCGTAYNDIGIVWPPSGRAFVLTVYVDRPAAEGAEVDAAIAEIAALAAFYMTERNIN</sequence>
<comment type="similarity">
    <text evidence="2 6">Belongs to the class-A beta-lactamase family.</text>
</comment>
<dbReference type="GO" id="GO:0008800">
    <property type="term" value="F:beta-lactamase activity"/>
    <property type="evidence" value="ECO:0007669"/>
    <property type="project" value="UniProtKB-UniRule"/>
</dbReference>
<evidence type="ECO:0000313" key="9">
    <source>
        <dbReference type="EMBL" id="RED15437.1"/>
    </source>
</evidence>
<name>A0A3D9FD09_9SPHN</name>
<dbReference type="Proteomes" id="UP000256310">
    <property type="component" value="Unassembled WGS sequence"/>
</dbReference>
<evidence type="ECO:0000256" key="4">
    <source>
        <dbReference type="ARBA" id="ARBA00022801"/>
    </source>
</evidence>
<keyword evidence="5 6" id="KW-0046">Antibiotic resistance</keyword>
<dbReference type="RefSeq" id="WP_116234958.1">
    <property type="nucleotide sequence ID" value="NZ_QRDP01000004.1"/>
</dbReference>
<dbReference type="PRINTS" id="PR00118">
    <property type="entry name" value="BLACTAMASEA"/>
</dbReference>
<accession>A0A3D9FD09</accession>
<dbReference type="SUPFAM" id="SSF56601">
    <property type="entry name" value="beta-lactamase/transpeptidase-like"/>
    <property type="match status" value="1"/>
</dbReference>
<comment type="caution">
    <text evidence="9">The sequence shown here is derived from an EMBL/GenBank/DDBJ whole genome shotgun (WGS) entry which is preliminary data.</text>
</comment>
<evidence type="ECO:0000256" key="3">
    <source>
        <dbReference type="ARBA" id="ARBA00012865"/>
    </source>
</evidence>
<evidence type="ECO:0000313" key="10">
    <source>
        <dbReference type="Proteomes" id="UP000256310"/>
    </source>
</evidence>
<dbReference type="AlphaFoldDB" id="A0A3D9FD09"/>
<dbReference type="GO" id="GO:0030655">
    <property type="term" value="P:beta-lactam antibiotic catabolic process"/>
    <property type="evidence" value="ECO:0007669"/>
    <property type="project" value="InterPro"/>
</dbReference>
<dbReference type="InterPro" id="IPR012338">
    <property type="entry name" value="Beta-lactam/transpept-like"/>
</dbReference>
<dbReference type="EMBL" id="QRDP01000004">
    <property type="protein sequence ID" value="RED15437.1"/>
    <property type="molecule type" value="Genomic_DNA"/>
</dbReference>
<evidence type="ECO:0000256" key="7">
    <source>
        <dbReference type="SAM" id="MobiDB-lite"/>
    </source>
</evidence>
<dbReference type="PANTHER" id="PTHR35333">
    <property type="entry name" value="BETA-LACTAMASE"/>
    <property type="match status" value="1"/>
</dbReference>
<dbReference type="Gene3D" id="3.40.710.10">
    <property type="entry name" value="DD-peptidase/beta-lactamase superfamily"/>
    <property type="match status" value="1"/>
</dbReference>
<evidence type="ECO:0000256" key="2">
    <source>
        <dbReference type="ARBA" id="ARBA00009009"/>
    </source>
</evidence>
<dbReference type="PROSITE" id="PS51257">
    <property type="entry name" value="PROKAR_LIPOPROTEIN"/>
    <property type="match status" value="1"/>
</dbReference>